<feature type="compositionally biased region" description="Basic and acidic residues" evidence="1">
    <location>
        <begin position="116"/>
        <end position="125"/>
    </location>
</feature>
<feature type="compositionally biased region" description="Basic residues" evidence="1">
    <location>
        <begin position="86"/>
        <end position="95"/>
    </location>
</feature>
<dbReference type="InterPro" id="IPR011033">
    <property type="entry name" value="PRC_barrel-like_sf"/>
</dbReference>
<evidence type="ECO:0000313" key="3">
    <source>
        <dbReference type="RefSeq" id="XP_071907889.1"/>
    </source>
</evidence>
<name>A0ABM4UKT8_COFAR</name>
<feature type="compositionally biased region" description="Basic and acidic residues" evidence="1">
    <location>
        <begin position="143"/>
        <end position="158"/>
    </location>
</feature>
<evidence type="ECO:0000256" key="1">
    <source>
        <dbReference type="SAM" id="MobiDB-lite"/>
    </source>
</evidence>
<dbReference type="SUPFAM" id="SSF101447">
    <property type="entry name" value="Formin homology 2 domain (FH2 domain)"/>
    <property type="match status" value="1"/>
</dbReference>
<dbReference type="PANTHER" id="PTHR36740:SF1">
    <property type="entry name" value="PRC-BARREL DOMAIN-CONTAINING PROTEIN"/>
    <property type="match status" value="1"/>
</dbReference>
<dbReference type="Proteomes" id="UP001652660">
    <property type="component" value="Chromosome 6c"/>
</dbReference>
<dbReference type="GeneID" id="113693834"/>
<feature type="region of interest" description="Disordered" evidence="1">
    <location>
        <begin position="138"/>
        <end position="186"/>
    </location>
</feature>
<organism evidence="2 3">
    <name type="scientific">Coffea arabica</name>
    <name type="common">Arabian coffee</name>
    <dbReference type="NCBI Taxonomy" id="13443"/>
    <lineage>
        <taxon>Eukaryota</taxon>
        <taxon>Viridiplantae</taxon>
        <taxon>Streptophyta</taxon>
        <taxon>Embryophyta</taxon>
        <taxon>Tracheophyta</taxon>
        <taxon>Spermatophyta</taxon>
        <taxon>Magnoliopsida</taxon>
        <taxon>eudicotyledons</taxon>
        <taxon>Gunneridae</taxon>
        <taxon>Pentapetalae</taxon>
        <taxon>asterids</taxon>
        <taxon>lamiids</taxon>
        <taxon>Gentianales</taxon>
        <taxon>Rubiaceae</taxon>
        <taxon>Ixoroideae</taxon>
        <taxon>Gardenieae complex</taxon>
        <taxon>Bertiereae - Coffeeae clade</taxon>
        <taxon>Coffeeae</taxon>
        <taxon>Coffea</taxon>
    </lineage>
</organism>
<gene>
    <name evidence="3" type="primary">LOC113693834</name>
</gene>
<feature type="region of interest" description="Disordered" evidence="1">
    <location>
        <begin position="84"/>
        <end position="125"/>
    </location>
</feature>
<protein>
    <submittedName>
        <fullName evidence="3">Uncharacterized protein isoform X1</fullName>
    </submittedName>
</protein>
<sequence>MGFAQALFACAPLPPPPPPPPPLHQKSSSVPTWHFSSFTGITACSAFFNCRRFLLFQESKPTHISASPRHSQFNNLYQEHEELGFKKQKKKKKKENHNSILESHRPYKNAPTHTQYKREEVRDGKVCDESQSLDFVSHFSTRRSGDKGGKEGERKPTGEDEEGLDVGRPKPEDEEEEDSGGPVVCKGIAKGTSRRQIMKRSTMIAKQVISIQSALSLGFVSQLCVDTNAWAVLFVEVKPNLLSSELERFSLDDLAKVGDVVLVEDESVMENDFKLVGLETLVGYTVATPGRRNIGKVRGYNFDINSGVVESLEIDSFGISIIPSSLVSTYALLVEDVLEVLPDTVVVHEAAASRIHRLTKPKKRIRLKMSTPVFAQVLGFWGGGQKMGGSVDDDDDEFEECCGYGGSGKRKLSRARGKFPGEAVERADEWELPMDYL</sequence>
<dbReference type="SUPFAM" id="SSF50346">
    <property type="entry name" value="PRC-barrel domain"/>
    <property type="match status" value="2"/>
</dbReference>
<evidence type="ECO:0000313" key="2">
    <source>
        <dbReference type="Proteomes" id="UP001652660"/>
    </source>
</evidence>
<dbReference type="RefSeq" id="XP_071907889.1">
    <property type="nucleotide sequence ID" value="XM_072051788.1"/>
</dbReference>
<dbReference type="PANTHER" id="PTHR36740">
    <property type="entry name" value="PRC DOMAIN-CONTAINING PROTEIN"/>
    <property type="match status" value="1"/>
</dbReference>
<keyword evidence="2" id="KW-1185">Reference proteome</keyword>
<reference evidence="3" key="1">
    <citation type="submission" date="2025-08" db="UniProtKB">
        <authorList>
            <consortium name="RefSeq"/>
        </authorList>
    </citation>
    <scope>IDENTIFICATION</scope>
    <source>
        <tissue evidence="3">Leaves</tissue>
    </source>
</reference>
<accession>A0ABM4UKT8</accession>
<proteinExistence type="predicted"/>